<evidence type="ECO:0000313" key="4">
    <source>
        <dbReference type="Proteomes" id="UP000786811"/>
    </source>
</evidence>
<dbReference type="EMBL" id="CAJNRD030001120">
    <property type="protein sequence ID" value="CAG5092827.1"/>
    <property type="molecule type" value="Genomic_DNA"/>
</dbReference>
<dbReference type="CDD" id="cd00821">
    <property type="entry name" value="PH"/>
    <property type="match status" value="1"/>
</dbReference>
<dbReference type="InterPro" id="IPR001849">
    <property type="entry name" value="PH_domain"/>
</dbReference>
<dbReference type="AlphaFoldDB" id="A0A8J2HBY3"/>
<reference evidence="3" key="1">
    <citation type="submission" date="2021-04" db="EMBL/GenBank/DDBJ databases">
        <authorList>
            <person name="Chebbi M.A.C M."/>
        </authorList>
    </citation>
    <scope>NUCLEOTIDE SEQUENCE</scope>
</reference>
<dbReference type="OrthoDB" id="6077994at2759"/>
<protein>
    <recommendedName>
        <fullName evidence="2">PH domain-containing protein</fullName>
    </recommendedName>
</protein>
<gene>
    <name evidence="3" type="ORF">HICCMSTLAB_LOCUS6390</name>
</gene>
<evidence type="ECO:0000256" key="1">
    <source>
        <dbReference type="SAM" id="MobiDB-lite"/>
    </source>
</evidence>
<name>A0A8J2HBY3_COTCN</name>
<accession>A0A8J2HBY3</accession>
<dbReference type="PROSITE" id="PS50003">
    <property type="entry name" value="PH_DOMAIN"/>
    <property type="match status" value="1"/>
</dbReference>
<dbReference type="Proteomes" id="UP000786811">
    <property type="component" value="Unassembled WGS sequence"/>
</dbReference>
<comment type="caution">
    <text evidence="3">The sequence shown here is derived from an EMBL/GenBank/DDBJ whole genome shotgun (WGS) entry which is preliminary data.</text>
</comment>
<organism evidence="3 4">
    <name type="scientific">Cotesia congregata</name>
    <name type="common">Parasitoid wasp</name>
    <name type="synonym">Apanteles congregatus</name>
    <dbReference type="NCBI Taxonomy" id="51543"/>
    <lineage>
        <taxon>Eukaryota</taxon>
        <taxon>Metazoa</taxon>
        <taxon>Ecdysozoa</taxon>
        <taxon>Arthropoda</taxon>
        <taxon>Hexapoda</taxon>
        <taxon>Insecta</taxon>
        <taxon>Pterygota</taxon>
        <taxon>Neoptera</taxon>
        <taxon>Endopterygota</taxon>
        <taxon>Hymenoptera</taxon>
        <taxon>Apocrita</taxon>
        <taxon>Ichneumonoidea</taxon>
        <taxon>Braconidae</taxon>
        <taxon>Microgastrinae</taxon>
        <taxon>Cotesia</taxon>
    </lineage>
</organism>
<evidence type="ECO:0000259" key="2">
    <source>
        <dbReference type="PROSITE" id="PS50003"/>
    </source>
</evidence>
<keyword evidence="4" id="KW-1185">Reference proteome</keyword>
<sequence>MSSPQVIKIKLLQFCFIKIHLITDINMDSYAELCGFMDAKLPGNLMRKRSFVSWKTWRRHWCTVRKLGPGLGAEVQLERGLTIDGLNAYRNTIKIPSDSIICRTESRTKSYAFGIFPAKERKPFLYLSGMSESETQRWMANIRELLKPRRCRFLEGTFNISMVDNTHSRSAGLTGLHGDLVASRSGIFVKDVHNGNIIEHLEWTEMNQFNLATIGHPDDVKRICVIHTTKSFRGGIGELYIFCLNASQLLQSLVKQGREPFNKINKVEIIRPLSLSEGDLRFTNDNETGSLTIKNKVSNISNAGLLLLQPRLEREGKFMFNDTSDSGNTLRKINEDKLDYYMRAVDNVYETEPANLSNISASLEELEEPLHKRVSNLSVASGIYEEIVENHYDNKLSMDNLHLYENLSDIKLNSYNKSRIPPPLPPRTRCASDSSKNGVLSDEELCHEENSKLLTSNTPLTDINLESSQKILMPVYTTSEHSDYVPMSPRPKDFAAEQEKKQLVSHEEDIYMVMR</sequence>
<evidence type="ECO:0000313" key="3">
    <source>
        <dbReference type="EMBL" id="CAG5092827.1"/>
    </source>
</evidence>
<feature type="region of interest" description="Disordered" evidence="1">
    <location>
        <begin position="418"/>
        <end position="437"/>
    </location>
</feature>
<proteinExistence type="predicted"/>
<dbReference type="SUPFAM" id="SSF50729">
    <property type="entry name" value="PH domain-like"/>
    <property type="match status" value="1"/>
</dbReference>
<feature type="domain" description="PH" evidence="2">
    <location>
        <begin position="38"/>
        <end position="147"/>
    </location>
</feature>